<dbReference type="InterPro" id="IPR018392">
    <property type="entry name" value="LysM"/>
</dbReference>
<feature type="domain" description="LysM" evidence="3">
    <location>
        <begin position="68"/>
        <end position="120"/>
    </location>
</feature>
<evidence type="ECO:0000256" key="2">
    <source>
        <dbReference type="SAM" id="SignalP"/>
    </source>
</evidence>
<reference evidence="4 5" key="1">
    <citation type="journal article" date="2004" name="Proc. Natl. Acad. Sci. U.S.A.">
        <title>Comparison of the genome of the oral pathogen Treponema denticola with other spirochete genomes.</title>
        <authorList>
            <person name="Seshadri R."/>
            <person name="Myers G.S."/>
            <person name="Tettelin H."/>
            <person name="Eisen J.A."/>
            <person name="Heidelberg J.F."/>
            <person name="Dodson R.J."/>
            <person name="Davidsen T.M."/>
            <person name="DeBoy R.T."/>
            <person name="Fouts D.E."/>
            <person name="Haft D.H."/>
            <person name="Selengut J."/>
            <person name="Ren Q."/>
            <person name="Brinkac L.M."/>
            <person name="Madupu R."/>
            <person name="Kolonay J."/>
            <person name="Durkin S.A."/>
            <person name="Daugherty S.C."/>
            <person name="Shetty J."/>
            <person name="Shvartsbeyn A."/>
            <person name="Gebregeorgis E."/>
            <person name="Geer K."/>
            <person name="Tsegaye G."/>
            <person name="Malek J."/>
            <person name="Ayodeji B."/>
            <person name="Shatsman S."/>
            <person name="McLeod M.P."/>
            <person name="Smajs D."/>
            <person name="Howell J.K."/>
            <person name="Pal S."/>
            <person name="Amin A."/>
            <person name="Vashisth P."/>
            <person name="McNeill T.Z."/>
            <person name="Xiang Q."/>
            <person name="Sodergren E."/>
            <person name="Baca E."/>
            <person name="Weinstock G.M."/>
            <person name="Norris S.J."/>
            <person name="Fraser C.M."/>
            <person name="Paulsen I.T."/>
        </authorList>
    </citation>
    <scope>NUCLEOTIDE SEQUENCE [LARGE SCALE GENOMIC DNA]</scope>
    <source>
        <strain evidence="5">ATCC 35405 / DSM 14222 / CIP 103919 / JCM 8153 / KCTC 15104</strain>
    </source>
</reference>
<dbReference type="AlphaFoldDB" id="Q73RR7"/>
<gene>
    <name evidence="4" type="ordered locus">TDE_0018</name>
</gene>
<dbReference type="GeneID" id="2741633"/>
<keyword evidence="2" id="KW-0732">Signal</keyword>
<dbReference type="PATRIC" id="fig|243275.7.peg.20"/>
<proteinExistence type="predicted"/>
<dbReference type="PaxDb" id="243275-TDE_0018"/>
<accession>Q73RR7</accession>
<dbReference type="EMBL" id="AE017226">
    <property type="protein sequence ID" value="AAS10516.1"/>
    <property type="molecule type" value="Genomic_DNA"/>
</dbReference>
<evidence type="ECO:0000313" key="5">
    <source>
        <dbReference type="Proteomes" id="UP000008212"/>
    </source>
</evidence>
<dbReference type="Gene3D" id="3.10.350.10">
    <property type="entry name" value="LysM domain"/>
    <property type="match status" value="1"/>
</dbReference>
<feature type="region of interest" description="Disordered" evidence="1">
    <location>
        <begin position="23"/>
        <end position="61"/>
    </location>
</feature>
<name>Q73RR7_TREDE</name>
<dbReference type="CDD" id="cd00118">
    <property type="entry name" value="LysM"/>
    <property type="match status" value="1"/>
</dbReference>
<dbReference type="Pfam" id="PF01476">
    <property type="entry name" value="LysM"/>
    <property type="match status" value="1"/>
</dbReference>
<organism evidence="4 5">
    <name type="scientific">Treponema denticola (strain ATCC 35405 / DSM 14222 / CIP 103919 / JCM 8153 / KCTC 15104)</name>
    <dbReference type="NCBI Taxonomy" id="243275"/>
    <lineage>
        <taxon>Bacteria</taxon>
        <taxon>Pseudomonadati</taxon>
        <taxon>Spirochaetota</taxon>
        <taxon>Spirochaetia</taxon>
        <taxon>Spirochaetales</taxon>
        <taxon>Treponemataceae</taxon>
        <taxon>Treponema</taxon>
    </lineage>
</organism>
<dbReference type="RefSeq" id="WP_002680874.1">
    <property type="nucleotide sequence ID" value="NC_002967.9"/>
</dbReference>
<dbReference type="HOGENOM" id="CLU_108963_0_0_12"/>
<protein>
    <submittedName>
        <fullName evidence="4">LysM domain protein</fullName>
    </submittedName>
</protein>
<dbReference type="PROSITE" id="PS51782">
    <property type="entry name" value="LYSM"/>
    <property type="match status" value="1"/>
</dbReference>
<evidence type="ECO:0000256" key="1">
    <source>
        <dbReference type="SAM" id="MobiDB-lite"/>
    </source>
</evidence>
<evidence type="ECO:0000313" key="4">
    <source>
        <dbReference type="EMBL" id="AAS10516.1"/>
    </source>
</evidence>
<evidence type="ECO:0000259" key="3">
    <source>
        <dbReference type="PROSITE" id="PS51782"/>
    </source>
</evidence>
<feature type="compositionally biased region" description="Basic and acidic residues" evidence="1">
    <location>
        <begin position="47"/>
        <end position="61"/>
    </location>
</feature>
<dbReference type="STRING" id="243275.TDE_0018"/>
<keyword evidence="5" id="KW-1185">Reference proteome</keyword>
<dbReference type="Proteomes" id="UP000008212">
    <property type="component" value="Chromosome"/>
</dbReference>
<feature type="chain" id="PRO_5004285939" evidence="2">
    <location>
        <begin position="23"/>
        <end position="166"/>
    </location>
</feature>
<feature type="signal peptide" evidence="2">
    <location>
        <begin position="1"/>
        <end position="22"/>
    </location>
</feature>
<dbReference type="KEGG" id="tde:TDE_0018"/>
<dbReference type="eggNOG" id="COG1652">
    <property type="taxonomic scope" value="Bacteria"/>
</dbReference>
<dbReference type="SMART" id="SM00257">
    <property type="entry name" value="LysM"/>
    <property type="match status" value="1"/>
</dbReference>
<dbReference type="InterPro" id="IPR036779">
    <property type="entry name" value="LysM_dom_sf"/>
</dbReference>
<dbReference type="PROSITE" id="PS51257">
    <property type="entry name" value="PROKAR_LIPOPROTEIN"/>
    <property type="match status" value="1"/>
</dbReference>
<dbReference type="OrthoDB" id="363236at2"/>
<sequence length="166" mass="18747">MKNILKILAIMALFSFVLTSCGTPPTPPPEEKPAPVVVEEPTPAPEPVKEAAPEPKPVVEEPRDVPVKEYVVVEGDTLSEIALKFYGTREKAYYFPIIMTLNPGRIQHPDKLTPKTKLLIPDFELFMKHSASKMLARPEFEKCIKIYEDEGKSGVVESLRRRLKEF</sequence>